<organism evidence="3 4">
    <name type="scientific">Agrococcus casei LMG 22410</name>
    <dbReference type="NCBI Taxonomy" id="1255656"/>
    <lineage>
        <taxon>Bacteria</taxon>
        <taxon>Bacillati</taxon>
        <taxon>Actinomycetota</taxon>
        <taxon>Actinomycetes</taxon>
        <taxon>Micrococcales</taxon>
        <taxon>Microbacteriaceae</taxon>
        <taxon>Agrococcus</taxon>
    </lineage>
</organism>
<evidence type="ECO:0000313" key="3">
    <source>
        <dbReference type="EMBL" id="SJM61980.1"/>
    </source>
</evidence>
<keyword evidence="2" id="KW-0472">Membrane</keyword>
<feature type="compositionally biased region" description="Low complexity" evidence="1">
    <location>
        <begin position="51"/>
        <end position="68"/>
    </location>
</feature>
<dbReference type="Proteomes" id="UP000195787">
    <property type="component" value="Unassembled WGS sequence"/>
</dbReference>
<keyword evidence="2" id="KW-1133">Transmembrane helix</keyword>
<evidence type="ECO:0000313" key="4">
    <source>
        <dbReference type="Proteomes" id="UP000195787"/>
    </source>
</evidence>
<reference evidence="3 4" key="1">
    <citation type="submission" date="2017-02" db="EMBL/GenBank/DDBJ databases">
        <authorList>
            <person name="Peterson S.W."/>
        </authorList>
    </citation>
    <scope>NUCLEOTIDE SEQUENCE [LARGE SCALE GENOMIC DNA]</scope>
    <source>
        <strain evidence="3 4">LMG 22410</strain>
    </source>
</reference>
<evidence type="ECO:0000256" key="1">
    <source>
        <dbReference type="SAM" id="MobiDB-lite"/>
    </source>
</evidence>
<keyword evidence="4" id="KW-1185">Reference proteome</keyword>
<dbReference type="EMBL" id="FUHU01000035">
    <property type="protein sequence ID" value="SJM61980.1"/>
    <property type="molecule type" value="Genomic_DNA"/>
</dbReference>
<sequence length="145" mass="15341">MTHPSDGESAVTEKRTNWTMRILFAVLAVAVVAVIVFSLFQMNSGDDSAGEPTESTSEQSESPSAPEPTETETEGDDVETSNSPSGTNTVLDKPLGGQEAIDALGDDIQIVADRNNMTVDEVKDLLLKDKNMKVSPTGHIFASGG</sequence>
<protein>
    <submittedName>
        <fullName evidence="3">Uncharacterized protein</fullName>
    </submittedName>
</protein>
<evidence type="ECO:0000256" key="2">
    <source>
        <dbReference type="SAM" id="Phobius"/>
    </source>
</evidence>
<feature type="compositionally biased region" description="Polar residues" evidence="1">
    <location>
        <begin position="80"/>
        <end position="90"/>
    </location>
</feature>
<proteinExistence type="predicted"/>
<gene>
    <name evidence="3" type="ORF">CZ674_08100</name>
</gene>
<feature type="compositionally biased region" description="Acidic residues" evidence="1">
    <location>
        <begin position="69"/>
        <end position="79"/>
    </location>
</feature>
<feature type="transmembrane region" description="Helical" evidence="2">
    <location>
        <begin position="20"/>
        <end position="40"/>
    </location>
</feature>
<name>A0A1R4G172_9MICO</name>
<accession>A0A1R4G172</accession>
<feature type="region of interest" description="Disordered" evidence="1">
    <location>
        <begin position="43"/>
        <end position="98"/>
    </location>
</feature>
<dbReference type="AlphaFoldDB" id="A0A1R4G172"/>
<keyword evidence="2" id="KW-0812">Transmembrane</keyword>